<reference evidence="4" key="1">
    <citation type="submission" date="2019-03" db="EMBL/GenBank/DDBJ databases">
        <title>Long read genome sequence of the mycoparasitic Pythium oligandrum ATCC 38472 isolated from sugarbeet rhizosphere.</title>
        <authorList>
            <person name="Gaulin E."/>
        </authorList>
    </citation>
    <scope>NUCLEOTIDE SEQUENCE</scope>
    <source>
        <strain evidence="4">ATCC 38472_TT</strain>
    </source>
</reference>
<evidence type="ECO:0000313" key="4">
    <source>
        <dbReference type="EMBL" id="TMW58042.1"/>
    </source>
</evidence>
<accession>A0A8K1C7L8</accession>
<keyword evidence="1" id="KW-0677">Repeat</keyword>
<dbReference type="PANTHER" id="PTHR24189">
    <property type="entry name" value="MYOTROPHIN"/>
    <property type="match status" value="1"/>
</dbReference>
<evidence type="ECO:0000256" key="2">
    <source>
        <dbReference type="ARBA" id="ARBA00023043"/>
    </source>
</evidence>
<evidence type="ECO:0000313" key="5">
    <source>
        <dbReference type="Proteomes" id="UP000794436"/>
    </source>
</evidence>
<dbReference type="SMART" id="SM00248">
    <property type="entry name" value="ANK"/>
    <property type="match status" value="2"/>
</dbReference>
<gene>
    <name evidence="4" type="ORF">Poli38472_013516</name>
</gene>
<dbReference type="OrthoDB" id="97460at2759"/>
<evidence type="ECO:0008006" key="6">
    <source>
        <dbReference type="Google" id="ProtNLM"/>
    </source>
</evidence>
<evidence type="ECO:0000256" key="1">
    <source>
        <dbReference type="ARBA" id="ARBA00022737"/>
    </source>
</evidence>
<dbReference type="PROSITE" id="PS50088">
    <property type="entry name" value="ANK_REPEAT"/>
    <property type="match status" value="1"/>
</dbReference>
<feature type="repeat" description="ANK" evidence="3">
    <location>
        <begin position="149"/>
        <end position="181"/>
    </location>
</feature>
<dbReference type="Gene3D" id="1.25.40.20">
    <property type="entry name" value="Ankyrin repeat-containing domain"/>
    <property type="match status" value="1"/>
</dbReference>
<evidence type="ECO:0000256" key="3">
    <source>
        <dbReference type="PROSITE-ProRule" id="PRU00023"/>
    </source>
</evidence>
<dbReference type="InterPro" id="IPR036770">
    <property type="entry name" value="Ankyrin_rpt-contain_sf"/>
</dbReference>
<dbReference type="PROSITE" id="PS50297">
    <property type="entry name" value="ANK_REP_REGION"/>
    <property type="match status" value="1"/>
</dbReference>
<dbReference type="InterPro" id="IPR050745">
    <property type="entry name" value="Multifunctional_regulatory"/>
</dbReference>
<comment type="caution">
    <text evidence="4">The sequence shown here is derived from an EMBL/GenBank/DDBJ whole genome shotgun (WGS) entry which is preliminary data.</text>
</comment>
<protein>
    <recommendedName>
        <fullName evidence="6">ANK_REP_REGION domain-containing protein</fullName>
    </recommendedName>
</protein>
<dbReference type="SUPFAM" id="SSF48403">
    <property type="entry name" value="Ankyrin repeat"/>
    <property type="match status" value="1"/>
</dbReference>
<dbReference type="Pfam" id="PF13606">
    <property type="entry name" value="Ank_3"/>
    <property type="match status" value="1"/>
</dbReference>
<organism evidence="4 5">
    <name type="scientific">Pythium oligandrum</name>
    <name type="common">Mycoparasitic fungus</name>
    <dbReference type="NCBI Taxonomy" id="41045"/>
    <lineage>
        <taxon>Eukaryota</taxon>
        <taxon>Sar</taxon>
        <taxon>Stramenopiles</taxon>
        <taxon>Oomycota</taxon>
        <taxon>Peronosporomycetes</taxon>
        <taxon>Pythiales</taxon>
        <taxon>Pythiaceae</taxon>
        <taxon>Pythium</taxon>
    </lineage>
</organism>
<proteinExistence type="predicted"/>
<keyword evidence="5" id="KW-1185">Reference proteome</keyword>
<keyword evidence="2 3" id="KW-0040">ANK repeat</keyword>
<sequence>MPHEAERVRLCFRGERSPMDEMKWLQRLKERDPTSAANVVANGQLLMELARDGQVRALHMAMEHMQEDHVLSFYAVRMFRVACYERRLDVLRFMLANGFDLEQTCMRDVLHTLVEKIAQDDEASHDTWQPVLRLLLDAGVDVNWQRPGDLYTVLHVACRSNLYAITYLLLIYGADVNAIALNDDMPLLCAERVNTAVLSPRALASHRELVSLLLDAQARRTWRRPASTSSPPASSSSLSIQSCVTSFASISLGIQLDTTELFEQSASTLFHQ</sequence>
<dbReference type="Proteomes" id="UP000794436">
    <property type="component" value="Unassembled WGS sequence"/>
</dbReference>
<dbReference type="EMBL" id="SPLM01000113">
    <property type="protein sequence ID" value="TMW58042.1"/>
    <property type="molecule type" value="Genomic_DNA"/>
</dbReference>
<dbReference type="InterPro" id="IPR002110">
    <property type="entry name" value="Ankyrin_rpt"/>
</dbReference>
<name>A0A8K1C7L8_PYTOL</name>
<dbReference type="AlphaFoldDB" id="A0A8K1C7L8"/>